<keyword evidence="1" id="KW-0175">Coiled coil</keyword>
<gene>
    <name evidence="2" type="ORF">H0A36_13005</name>
</gene>
<name>A0A853I0J0_9GAMM</name>
<dbReference type="Proteomes" id="UP000569732">
    <property type="component" value="Unassembled WGS sequence"/>
</dbReference>
<proteinExistence type="predicted"/>
<evidence type="ECO:0000256" key="1">
    <source>
        <dbReference type="SAM" id="Coils"/>
    </source>
</evidence>
<protein>
    <submittedName>
        <fullName evidence="2">Uncharacterized protein</fullName>
    </submittedName>
</protein>
<accession>A0A853I0J0</accession>
<reference evidence="2 3" key="1">
    <citation type="submission" date="2020-07" db="EMBL/GenBank/DDBJ databases">
        <title>Endozoicomonas sp. nov., isolated from sediment.</title>
        <authorList>
            <person name="Gu T."/>
        </authorList>
    </citation>
    <scope>NUCLEOTIDE SEQUENCE [LARGE SCALE GENOMIC DNA]</scope>
    <source>
        <strain evidence="2 3">SM1973</strain>
    </source>
</reference>
<dbReference type="EMBL" id="JACCKB010000019">
    <property type="protein sequence ID" value="NYZ66933.1"/>
    <property type="molecule type" value="Genomic_DNA"/>
</dbReference>
<dbReference type="AlphaFoldDB" id="A0A853I0J0"/>
<sequence>MTAFETILEEGTSNRTLATDVTKAVRSSLIMRPIYELPTRIYRQVGQDSEPNLLEHVDLMWLAFATLDIIAELTEYQVGASRTEILQHLFPLAEAQLQAQQIQVPPSVLKNLLGKVFDHLVNRDNRYLPFTYRFYDGAQHQFHTRKFWLIKAVYTGQGKESFFALTDEGYVAYFGLHESSALDAAAIGNLRIKLLIERGNVDDALTATDQNRKQCLRKSNEVRDVRRSIERNIQAVDFRHINQLADEGADQATQIQQESGRLHHLVLDNLDKNSDEEELRYKLQQLAENLEQLNIQQMKLVNQLQKLPDDFNDHSHKLFRRRSIGIMPAMDTITRRLFATPEAQAAAVGVEFIARFDPPLRQPLFDPGSMIDAIDRALERQNASGDIYQQVEEEAAELIEYFQPELNDELMGEALKLLFNAVAGEPVLLSQLLTQATAPLTPLADKLQPLLPVAMAMQVFQCVVDHRLAEKYHLQIEPQADQHVRLLLPDGRLYRGHELLLTSTHPSIFSIATDQA</sequence>
<evidence type="ECO:0000313" key="3">
    <source>
        <dbReference type="Proteomes" id="UP000569732"/>
    </source>
</evidence>
<comment type="caution">
    <text evidence="2">The sequence shown here is derived from an EMBL/GenBank/DDBJ whole genome shotgun (WGS) entry which is preliminary data.</text>
</comment>
<organism evidence="2 3">
    <name type="scientific">Spartinivicinus marinus</name>
    <dbReference type="NCBI Taxonomy" id="2994442"/>
    <lineage>
        <taxon>Bacteria</taxon>
        <taxon>Pseudomonadati</taxon>
        <taxon>Pseudomonadota</taxon>
        <taxon>Gammaproteobacteria</taxon>
        <taxon>Oceanospirillales</taxon>
        <taxon>Zooshikellaceae</taxon>
        <taxon>Spartinivicinus</taxon>
    </lineage>
</organism>
<dbReference type="RefSeq" id="WP_180568957.1">
    <property type="nucleotide sequence ID" value="NZ_JACCKB010000019.1"/>
</dbReference>
<keyword evidence="3" id="KW-1185">Reference proteome</keyword>
<feature type="coiled-coil region" evidence="1">
    <location>
        <begin position="276"/>
        <end position="307"/>
    </location>
</feature>
<evidence type="ECO:0000313" key="2">
    <source>
        <dbReference type="EMBL" id="NYZ66933.1"/>
    </source>
</evidence>